<proteinExistence type="predicted"/>
<reference evidence="1 2" key="1">
    <citation type="submission" date="2014-04" db="EMBL/GenBank/DDBJ databases">
        <authorList>
            <consortium name="DOE Joint Genome Institute"/>
            <person name="Kuo A."/>
            <person name="Zuccaro A."/>
            <person name="Kohler A."/>
            <person name="Nagy L.G."/>
            <person name="Floudas D."/>
            <person name="Copeland A."/>
            <person name="Barry K.W."/>
            <person name="Cichocki N."/>
            <person name="Veneault-Fourrey C."/>
            <person name="LaButti K."/>
            <person name="Lindquist E.A."/>
            <person name="Lipzen A."/>
            <person name="Lundell T."/>
            <person name="Morin E."/>
            <person name="Murat C."/>
            <person name="Sun H."/>
            <person name="Tunlid A."/>
            <person name="Henrissat B."/>
            <person name="Grigoriev I.V."/>
            <person name="Hibbett D.S."/>
            <person name="Martin F."/>
            <person name="Nordberg H.P."/>
            <person name="Cantor M.N."/>
            <person name="Hua S.X."/>
        </authorList>
    </citation>
    <scope>NUCLEOTIDE SEQUENCE [LARGE SCALE GENOMIC DNA]</scope>
    <source>
        <strain evidence="1 2">MAFF 305830</strain>
    </source>
</reference>
<dbReference type="HOGENOM" id="CLU_3033869_0_0_1"/>
<accession>A0A0C2X6J0</accession>
<gene>
    <name evidence="1" type="ORF">M408DRAFT_326335</name>
</gene>
<dbReference type="EMBL" id="KN824278">
    <property type="protein sequence ID" value="KIM33688.1"/>
    <property type="molecule type" value="Genomic_DNA"/>
</dbReference>
<reference evidence="2" key="2">
    <citation type="submission" date="2015-01" db="EMBL/GenBank/DDBJ databases">
        <title>Evolutionary Origins and Diversification of the Mycorrhizal Mutualists.</title>
        <authorList>
            <consortium name="DOE Joint Genome Institute"/>
            <consortium name="Mycorrhizal Genomics Consortium"/>
            <person name="Kohler A."/>
            <person name="Kuo A."/>
            <person name="Nagy L.G."/>
            <person name="Floudas D."/>
            <person name="Copeland A."/>
            <person name="Barry K.W."/>
            <person name="Cichocki N."/>
            <person name="Veneault-Fourrey C."/>
            <person name="LaButti K."/>
            <person name="Lindquist E.A."/>
            <person name="Lipzen A."/>
            <person name="Lundell T."/>
            <person name="Morin E."/>
            <person name="Murat C."/>
            <person name="Riley R."/>
            <person name="Ohm R."/>
            <person name="Sun H."/>
            <person name="Tunlid A."/>
            <person name="Henrissat B."/>
            <person name="Grigoriev I.V."/>
            <person name="Hibbett D.S."/>
            <person name="Martin F."/>
        </authorList>
    </citation>
    <scope>NUCLEOTIDE SEQUENCE [LARGE SCALE GENOMIC DNA]</scope>
    <source>
        <strain evidence="2">MAFF 305830</strain>
    </source>
</reference>
<sequence length="55" mass="6763">MRVHNKSYHWLILRPPLHWIRPALHLWSKHIDIDHPPRSYIPFHQSRAPIRSEPQ</sequence>
<keyword evidence="2" id="KW-1185">Reference proteome</keyword>
<protein>
    <submittedName>
        <fullName evidence="1">Uncharacterized protein</fullName>
    </submittedName>
</protein>
<name>A0A0C2X6J0_SERVB</name>
<evidence type="ECO:0000313" key="2">
    <source>
        <dbReference type="Proteomes" id="UP000054097"/>
    </source>
</evidence>
<dbReference type="Proteomes" id="UP000054097">
    <property type="component" value="Unassembled WGS sequence"/>
</dbReference>
<evidence type="ECO:0000313" key="1">
    <source>
        <dbReference type="EMBL" id="KIM33688.1"/>
    </source>
</evidence>
<organism evidence="1 2">
    <name type="scientific">Serendipita vermifera MAFF 305830</name>
    <dbReference type="NCBI Taxonomy" id="933852"/>
    <lineage>
        <taxon>Eukaryota</taxon>
        <taxon>Fungi</taxon>
        <taxon>Dikarya</taxon>
        <taxon>Basidiomycota</taxon>
        <taxon>Agaricomycotina</taxon>
        <taxon>Agaricomycetes</taxon>
        <taxon>Sebacinales</taxon>
        <taxon>Serendipitaceae</taxon>
        <taxon>Serendipita</taxon>
    </lineage>
</organism>
<dbReference type="AlphaFoldDB" id="A0A0C2X6J0"/>